<feature type="domain" description="C2H2-type" evidence="7">
    <location>
        <begin position="1599"/>
        <end position="1626"/>
    </location>
</feature>
<dbReference type="Pfam" id="PF23225">
    <property type="entry name" value="zf-C2H2_7th_ZNF462"/>
    <property type="match status" value="3"/>
</dbReference>
<sequence length="2040" mass="232245">MPHDSEHRGLGLSTPDEAPTQQDSVSSYSCSHCVLIFKTRFYLYEHLHQVHGLGIEAALRDSGLKTLPQSKPKPENKAKTLKSDFAFNCKNCSFKSCNWSVFNEHKNQCSISSVSPNNGSPIPNASIFFKPQKSPASSQEINSVKATPKSTSKDVKIYSKSPQTITKYFTVASTVKSHHQAKEKDTKTISLEGSSLKSSGVFQVKATSIDMGSMNTAHLLSDLISDPTSAKPVDPFKEATLNNTSKRTSKESVESDPSKKVKLETNQPNHTQTSNCAELSFEVSDDEEAKDIVHEEAAAINSYICKHCDFKSTSMEHVYSHYEENHPYLRYNSFYIEEKTDQSATFRCLECPVEFSSDTQLRNHYEDHPDAPDIFNLKSADLNLVYKCFVCPFTSSILQSLREHHKEKHPSLKVENPLLYHKYTQHSVNDTKSRSSEEEEEETLHSERSTTPCQDERSPSLSPKPQPKAQDGILYYCGKCTFSHKSVVVLHVHYKKCHPQEPITLDKIKQSVGAPSVTASAQTPDLKMDLSQSLVEEETLASPLADPETISESISVERMLQPAPLTAELDCPASSSLNKMFFCDQCNFSNSNIKSVISHHNAKHGSATTIEDVLQHTAAMENKTVESKVSNSVPSVYPCAQELYYCQLCNYGNPTLKGVLGHQNKIHENCKSKQSVLEYTVMTRDQIEKSKSHPTNSILPCGLPLPLIRGKSPLFFCYLCNYRHKNIALINGHFFKVHKGCRVDSAQILEHTSVIYERLRASSPIKSTEQNKDTLLEHVKKLKITKLRKPKYLPPSQVRLKCFKCPYVSHHVYLMRKHLIAGHKANMSFADIVRICGTGAQFEPGYYCDMCSFRCGDVVEVKTHSIERHCGRSLSIQFMSTRMYLSPDMCDPKKRSKSFNNDDIPDGNLPKTYPEAYSCKACSFKGTSFSSITSHYQAVHPSSVKDSGSMLDVGNSSKKLILSNKKLASQQDFDSYKVPLDFDNKNVSTAQAKEYSCSYCPATFGGHGGLIIHVGMKHRDRIEETPSLAKRMQVFKCRSCSYVNNIRSGVLTHTKMKHPNKALKSGNFYVESKHLHNVEMKVKNGNWKFCGYICKECPQIFSSKEKLNEHRKTHKKQPMLNLVTPALDSSKPIHEEIWCQFCGLFCATAKDHSEHLCVCPKNSSTYPCALCSDTFCTKVQLGLHYTKKHGEEAFFKHYAPLYNQPSDKTDQQKETSIQSTVSQTEILRMFKCPSCRYVNASHHGTLTHCQMRHPKVVVRAETLKTIDIDIANMIGYLPNSKKYGGFRCKKCPFIYGTLKKLKRHCETGHNTKAGASSQPLAHTPQLSVDQNIGPESASSSQTKIVTKFRHYFKCSLCSYSSSLLKSLGRHYRNRHGKAAYSKFYSPLFNQFNKTPKSQVKYEQAGKSEKAEDTPEKATPQVRVYKCSICSYGTPYRRYLIAHFRNRHKLETKAISKQMEKFKNWEPILPIGRFTCKKCLNVFFPSKMRLLAHYVKVHSSEVVDFTIVAERTYRTTGVYRCNRCKQKIFGIKNIYKHLDQHRAKLMKIKHKEMEIKVEVSAEKPPPTLHPMEDETIKSPPASTVSLLNAEVPELPSEGKHTCLRCKRTFMSLKGLRSHERSHAAFAALGNFSNSESKEHIDQYIVYRHGTTRPYMCKLCPYRTTVLGMGKSHFLKKHRHISNSARVDRHFEEETQHVKEAAPNIINDLNADGDEEPENSFLEPPDVQRQLNHYNVMAQIDPAATRQDKIHLSDPRMLPCEMCNFNSHHYANMRRHYLRRHGKKLIRCKDCSFFTCFKQNLDLHEQMGHSCVQSEPTHQKNLCCPFCLYQSKNKNNMIDHIVLHREERMMPIEVRRSKLSRYLRGIVFRCYKCTFTSGSADSLDSHMAKHSDIKPFKCRLCYFDCTQLRDLEEHLCDKHQVVRNHQLVGQVSLDQLEEKEDRNSLSEDDEYDEILHDPHNLEQALKNEQPNNELTEAAEDPIKEKESNEHILKDDVSLDIPNTQNISRQNAGVGFKDHTDNNDAQLDENNMTTKPKLKLEKR</sequence>
<reference evidence="8" key="2">
    <citation type="submission" date="2025-09" db="UniProtKB">
        <authorList>
            <consortium name="Ensembl"/>
        </authorList>
    </citation>
    <scope>IDENTIFICATION</scope>
</reference>
<evidence type="ECO:0000256" key="4">
    <source>
        <dbReference type="ARBA" id="ARBA00022833"/>
    </source>
</evidence>
<dbReference type="PANTHER" id="PTHR24403">
    <property type="entry name" value="ZINC FINGER PROTEIN"/>
    <property type="match status" value="1"/>
</dbReference>
<feature type="domain" description="C2H2-type" evidence="7">
    <location>
        <begin position="1166"/>
        <end position="1194"/>
    </location>
</feature>
<evidence type="ECO:0000313" key="8">
    <source>
        <dbReference type="Ensembl" id="ENSNMLP00000037393.1"/>
    </source>
</evidence>
<keyword evidence="2" id="KW-0677">Repeat</keyword>
<dbReference type="PROSITE" id="PS00028">
    <property type="entry name" value="ZINC_FINGER_C2H2_1"/>
    <property type="match status" value="8"/>
</dbReference>
<dbReference type="InterPro" id="IPR050688">
    <property type="entry name" value="Zinc_finger/UBP_domain"/>
</dbReference>
<feature type="compositionally biased region" description="Basic and acidic residues" evidence="6">
    <location>
        <begin position="248"/>
        <end position="263"/>
    </location>
</feature>
<feature type="region of interest" description="Disordered" evidence="6">
    <location>
        <begin position="1309"/>
        <end position="1339"/>
    </location>
</feature>
<dbReference type="GO" id="GO:0005634">
    <property type="term" value="C:nucleus"/>
    <property type="evidence" value="ECO:0007669"/>
    <property type="project" value="TreeGrafter"/>
</dbReference>
<feature type="region of interest" description="Disordered" evidence="6">
    <location>
        <begin position="2005"/>
        <end position="2040"/>
    </location>
</feature>
<dbReference type="PROSITE" id="PS50157">
    <property type="entry name" value="ZINC_FINGER_C2H2_2"/>
    <property type="match status" value="6"/>
</dbReference>
<evidence type="ECO:0000256" key="2">
    <source>
        <dbReference type="ARBA" id="ARBA00022737"/>
    </source>
</evidence>
<feature type="region of interest" description="Disordered" evidence="6">
    <location>
        <begin position="425"/>
        <end position="468"/>
    </location>
</feature>
<dbReference type="FunFam" id="3.30.160.60:FF:000655">
    <property type="entry name" value="Zinc finger protein 462"/>
    <property type="match status" value="1"/>
</dbReference>
<reference evidence="8" key="1">
    <citation type="submission" date="2025-08" db="UniProtKB">
        <authorList>
            <consortium name="Ensembl"/>
        </authorList>
    </citation>
    <scope>IDENTIFICATION</scope>
</reference>
<feature type="domain" description="C2H2-type" evidence="7">
    <location>
        <begin position="1866"/>
        <end position="1893"/>
    </location>
</feature>
<dbReference type="InterPro" id="IPR059059">
    <property type="entry name" value="Znf-C2H2_7th_ZNF462"/>
</dbReference>
<feature type="compositionally biased region" description="Polar residues" evidence="6">
    <location>
        <begin position="2020"/>
        <end position="2031"/>
    </location>
</feature>
<accession>A0A8C6UPC2</accession>
<feature type="compositionally biased region" description="Basic and acidic residues" evidence="6">
    <location>
        <begin position="443"/>
        <end position="458"/>
    </location>
</feature>
<feature type="region of interest" description="Disordered" evidence="6">
    <location>
        <begin position="231"/>
        <end position="273"/>
    </location>
</feature>
<evidence type="ECO:0000256" key="1">
    <source>
        <dbReference type="ARBA" id="ARBA00022723"/>
    </source>
</evidence>
<feature type="compositionally biased region" description="Polar residues" evidence="6">
    <location>
        <begin position="1310"/>
        <end position="1330"/>
    </location>
</feature>
<dbReference type="InterPro" id="IPR059058">
    <property type="entry name" value="Znf-C2H2_ZNF462"/>
</dbReference>
<feature type="domain" description="C2H2-type" evidence="7">
    <location>
        <begin position="346"/>
        <end position="373"/>
    </location>
</feature>
<evidence type="ECO:0000256" key="5">
    <source>
        <dbReference type="PROSITE-ProRule" id="PRU00042"/>
    </source>
</evidence>
<feature type="domain" description="C2H2-type" evidence="7">
    <location>
        <begin position="1092"/>
        <end position="1119"/>
    </location>
</feature>
<dbReference type="GO" id="GO:0008270">
    <property type="term" value="F:zinc ion binding"/>
    <property type="evidence" value="ECO:0007669"/>
    <property type="project" value="UniProtKB-KW"/>
</dbReference>
<dbReference type="Gene3D" id="3.30.160.60">
    <property type="entry name" value="Classic Zinc Finger"/>
    <property type="match status" value="5"/>
</dbReference>
<keyword evidence="9" id="KW-1185">Reference proteome</keyword>
<dbReference type="InterPro" id="IPR013087">
    <property type="entry name" value="Znf_C2H2_type"/>
</dbReference>
<dbReference type="Pfam" id="PF23075">
    <property type="entry name" value="zf-C2H2_ZNF462_11"/>
    <property type="match status" value="1"/>
</dbReference>
<feature type="region of interest" description="Disordered" evidence="6">
    <location>
        <begin position="1"/>
        <end position="24"/>
    </location>
</feature>
<dbReference type="GO" id="GO:0045944">
    <property type="term" value="P:positive regulation of transcription by RNA polymerase II"/>
    <property type="evidence" value="ECO:0007669"/>
    <property type="project" value="TreeGrafter"/>
</dbReference>
<evidence type="ECO:0000313" key="9">
    <source>
        <dbReference type="Proteomes" id="UP000694523"/>
    </source>
</evidence>
<organism evidence="8 9">
    <name type="scientific">Neogobius melanostomus</name>
    <name type="common">round goby</name>
    <dbReference type="NCBI Taxonomy" id="47308"/>
    <lineage>
        <taxon>Eukaryota</taxon>
        <taxon>Metazoa</taxon>
        <taxon>Chordata</taxon>
        <taxon>Craniata</taxon>
        <taxon>Vertebrata</taxon>
        <taxon>Euteleostomi</taxon>
        <taxon>Actinopterygii</taxon>
        <taxon>Neopterygii</taxon>
        <taxon>Teleostei</taxon>
        <taxon>Neoteleostei</taxon>
        <taxon>Acanthomorphata</taxon>
        <taxon>Gobiaria</taxon>
        <taxon>Gobiiformes</taxon>
        <taxon>Gobioidei</taxon>
        <taxon>Gobiidae</taxon>
        <taxon>Benthophilinae</taxon>
        <taxon>Neogobiini</taxon>
        <taxon>Neogobius</taxon>
    </lineage>
</organism>
<evidence type="ECO:0000259" key="7">
    <source>
        <dbReference type="PROSITE" id="PS50157"/>
    </source>
</evidence>
<protein>
    <recommendedName>
        <fullName evidence="7">C2H2-type domain-containing protein</fullName>
    </recommendedName>
</protein>
<feature type="compositionally biased region" description="Polar residues" evidence="6">
    <location>
        <begin position="264"/>
        <end position="273"/>
    </location>
</feature>
<keyword evidence="4" id="KW-0862">Zinc</keyword>
<evidence type="ECO:0000256" key="6">
    <source>
        <dbReference type="SAM" id="MobiDB-lite"/>
    </source>
</evidence>
<evidence type="ECO:0000256" key="3">
    <source>
        <dbReference type="ARBA" id="ARBA00022771"/>
    </source>
</evidence>
<keyword evidence="3 5" id="KW-0863">Zinc-finger</keyword>
<proteinExistence type="predicted"/>
<dbReference type="Proteomes" id="UP000694523">
    <property type="component" value="Unplaced"/>
</dbReference>
<dbReference type="PANTHER" id="PTHR24403:SF67">
    <property type="entry name" value="FI01116P-RELATED"/>
    <property type="match status" value="1"/>
</dbReference>
<dbReference type="SMART" id="SM00355">
    <property type="entry name" value="ZnF_C2H2"/>
    <property type="match status" value="29"/>
</dbReference>
<dbReference type="Ensembl" id="ENSNMLT00000041644.1">
    <property type="protein sequence ID" value="ENSNMLP00000037393.1"/>
    <property type="gene ID" value="ENSNMLG00000023147.1"/>
</dbReference>
<name>A0A8C6UPC2_9GOBI</name>
<feature type="domain" description="C2H2-type" evidence="7">
    <location>
        <begin position="1424"/>
        <end position="1452"/>
    </location>
</feature>
<keyword evidence="1" id="KW-0479">Metal-binding</keyword>